<evidence type="ECO:0000313" key="2">
    <source>
        <dbReference type="EMBL" id="MFB9904986.1"/>
    </source>
</evidence>
<comment type="caution">
    <text evidence="2">The sequence shown here is derived from an EMBL/GenBank/DDBJ whole genome shotgun (WGS) entry which is preliminary data.</text>
</comment>
<evidence type="ECO:0000256" key="1">
    <source>
        <dbReference type="SAM" id="MobiDB-lite"/>
    </source>
</evidence>
<keyword evidence="3" id="KW-1185">Reference proteome</keyword>
<organism evidence="2 3">
    <name type="scientific">Allokutzneria oryzae</name>
    <dbReference type="NCBI Taxonomy" id="1378989"/>
    <lineage>
        <taxon>Bacteria</taxon>
        <taxon>Bacillati</taxon>
        <taxon>Actinomycetota</taxon>
        <taxon>Actinomycetes</taxon>
        <taxon>Pseudonocardiales</taxon>
        <taxon>Pseudonocardiaceae</taxon>
        <taxon>Allokutzneria</taxon>
    </lineage>
</organism>
<proteinExistence type="predicted"/>
<evidence type="ECO:0000313" key="3">
    <source>
        <dbReference type="Proteomes" id="UP001589693"/>
    </source>
</evidence>
<feature type="region of interest" description="Disordered" evidence="1">
    <location>
        <begin position="29"/>
        <end position="48"/>
    </location>
</feature>
<dbReference type="EMBL" id="JBHLZU010000010">
    <property type="protein sequence ID" value="MFB9904986.1"/>
    <property type="molecule type" value="Genomic_DNA"/>
</dbReference>
<name>A0ABV5ZVR3_9PSEU</name>
<accession>A0ABV5ZVR3</accession>
<dbReference type="RefSeq" id="WP_377852197.1">
    <property type="nucleotide sequence ID" value="NZ_JBHLZU010000010.1"/>
</dbReference>
<dbReference type="Proteomes" id="UP001589693">
    <property type="component" value="Unassembled WGS sequence"/>
</dbReference>
<reference evidence="2 3" key="1">
    <citation type="submission" date="2024-09" db="EMBL/GenBank/DDBJ databases">
        <authorList>
            <person name="Sun Q."/>
            <person name="Mori K."/>
        </authorList>
    </citation>
    <scope>NUCLEOTIDE SEQUENCE [LARGE SCALE GENOMIC DNA]</scope>
    <source>
        <strain evidence="2 3">TBRC 7907</strain>
    </source>
</reference>
<protein>
    <submittedName>
        <fullName evidence="2">Uncharacterized protein</fullName>
    </submittedName>
</protein>
<gene>
    <name evidence="2" type="ORF">ACFFQA_13675</name>
</gene>
<sequence length="159" mass="16462">MRTALAIALLVAGIAVVSWVGTHGQADAEPGFEVPRAPAPQQPSARKAVPTLDTATAEQVRSAPQGRVVAKGPAMVADEITSPTGRGPLVRLTITGDFPVRSLDFTVLVDGQPVGRGIQTENLDAIRVVLGEPRTGAVVSYQYGDGPRTTVGSLKAEGK</sequence>